<name>A0AAP2GW29_9BACT</name>
<evidence type="ECO:0000313" key="1">
    <source>
        <dbReference type="EMBL" id="MBT1711793.1"/>
    </source>
</evidence>
<sequence>MKKINWTNGVVIAAALAITLSSCKEDESVKNAADTDGISIQLNAPAANGRRSAATPEKAARVYVLDGKDTVYRQSLVKATDRIAFHGAPDKLYSLVVKADAFRKVVKTFTLAALRNELKGRVLNINLEPALTFVTNGQDEIQISLGATDADLSIDWGDGSPIEVTNCGCYLTHLYDGPGYYFVSVTGDLNDIESLGFYYSYGNLADITLDHVPNLLNFGNAFAISPTYIDFSNNSLLQTLELSASKTRYVTVPVDNDLLNVRMFLDSGFSAASLNNVIHRVYMASLAENRTGGQMYLSQQPFGSVFIAPISNTAKDELRVLRDSLAWEVWPDQF</sequence>
<proteinExistence type="predicted"/>
<dbReference type="RefSeq" id="WP_254087364.1">
    <property type="nucleotide sequence ID" value="NZ_JAHESE010000041.1"/>
</dbReference>
<comment type="caution">
    <text evidence="1">The sequence shown here is derived from an EMBL/GenBank/DDBJ whole genome shotgun (WGS) entry which is preliminary data.</text>
</comment>
<keyword evidence="2" id="KW-1185">Reference proteome</keyword>
<dbReference type="EMBL" id="JAHESE010000041">
    <property type="protein sequence ID" value="MBT1711793.1"/>
    <property type="molecule type" value="Genomic_DNA"/>
</dbReference>
<protein>
    <submittedName>
        <fullName evidence="1">Uncharacterized protein</fullName>
    </submittedName>
</protein>
<reference evidence="1 2" key="1">
    <citation type="submission" date="2021-05" db="EMBL/GenBank/DDBJ databases">
        <title>A Polyphasic approach of four new species of the genus Ohtaekwangia: Ohtaekwangia histidinii sp. nov., Ohtaekwangia cretensis sp. nov., Ohtaekwangia indiensis sp. nov., Ohtaekwangia reichenbachii sp. nov. from diverse environment.</title>
        <authorList>
            <person name="Octaviana S."/>
        </authorList>
    </citation>
    <scope>NUCLEOTIDE SEQUENCE [LARGE SCALE GENOMIC DNA]</scope>
    <source>
        <strain evidence="1 2">PWU5</strain>
    </source>
</reference>
<dbReference type="AlphaFoldDB" id="A0AAP2GW29"/>
<accession>A0AAP2GW29</accession>
<dbReference type="Proteomes" id="UP001319080">
    <property type="component" value="Unassembled WGS sequence"/>
</dbReference>
<evidence type="ECO:0000313" key="2">
    <source>
        <dbReference type="Proteomes" id="UP001319080"/>
    </source>
</evidence>
<organism evidence="1 2">
    <name type="scientific">Dawidia cretensis</name>
    <dbReference type="NCBI Taxonomy" id="2782350"/>
    <lineage>
        <taxon>Bacteria</taxon>
        <taxon>Pseudomonadati</taxon>
        <taxon>Bacteroidota</taxon>
        <taxon>Cytophagia</taxon>
        <taxon>Cytophagales</taxon>
        <taxon>Chryseotaleaceae</taxon>
        <taxon>Dawidia</taxon>
    </lineage>
</organism>
<gene>
    <name evidence="1" type="ORF">KK062_26365</name>
</gene>
<dbReference type="PROSITE" id="PS51257">
    <property type="entry name" value="PROKAR_LIPOPROTEIN"/>
    <property type="match status" value="1"/>
</dbReference>